<dbReference type="InterPro" id="IPR001128">
    <property type="entry name" value="Cyt_P450"/>
</dbReference>
<dbReference type="EMBL" id="JAEACU010000011">
    <property type="protein sequence ID" value="KAH7515014.1"/>
    <property type="molecule type" value="Genomic_DNA"/>
</dbReference>
<dbReference type="GO" id="GO:0020037">
    <property type="term" value="F:heme binding"/>
    <property type="evidence" value="ECO:0007669"/>
    <property type="project" value="InterPro"/>
</dbReference>
<gene>
    <name evidence="1" type="ORF">FEM48_Zijuj11G0151300</name>
</gene>
<dbReference type="InterPro" id="IPR036396">
    <property type="entry name" value="Cyt_P450_sf"/>
</dbReference>
<sequence>MPVTMPPPTTALPIISHLHLLTDMPHITFSRLFKKLGPIIYLQLHQVPTVIILSYRLACLALITHDHVFGTPPVVDLSSVPILWLFRCLLFPKRSLLKPSTQNLHHQVAEYETDQLIPTRQGRGGEQDVGLGPESVPVKAQHEQGILQLSERYTMPCGIREEVQE</sequence>
<dbReference type="GO" id="GO:0004497">
    <property type="term" value="F:monooxygenase activity"/>
    <property type="evidence" value="ECO:0007669"/>
    <property type="project" value="InterPro"/>
</dbReference>
<comment type="caution">
    <text evidence="1">The sequence shown here is derived from an EMBL/GenBank/DDBJ whole genome shotgun (WGS) entry which is preliminary data.</text>
</comment>
<dbReference type="Pfam" id="PF00067">
    <property type="entry name" value="p450"/>
    <property type="match status" value="1"/>
</dbReference>
<dbReference type="GO" id="GO:0005506">
    <property type="term" value="F:iron ion binding"/>
    <property type="evidence" value="ECO:0007669"/>
    <property type="project" value="InterPro"/>
</dbReference>
<accession>A0A978UJN3</accession>
<name>A0A978UJN3_ZIZJJ</name>
<protein>
    <submittedName>
        <fullName evidence="1">Uncharacterized protein</fullName>
    </submittedName>
</protein>
<dbReference type="SUPFAM" id="SSF48264">
    <property type="entry name" value="Cytochrome P450"/>
    <property type="match status" value="1"/>
</dbReference>
<evidence type="ECO:0000313" key="1">
    <source>
        <dbReference type="EMBL" id="KAH7515014.1"/>
    </source>
</evidence>
<dbReference type="Proteomes" id="UP000813462">
    <property type="component" value="Unassembled WGS sequence"/>
</dbReference>
<dbReference type="GO" id="GO:0016705">
    <property type="term" value="F:oxidoreductase activity, acting on paired donors, with incorporation or reduction of molecular oxygen"/>
    <property type="evidence" value="ECO:0007669"/>
    <property type="project" value="InterPro"/>
</dbReference>
<organism evidence="1 2">
    <name type="scientific">Ziziphus jujuba var. spinosa</name>
    <dbReference type="NCBI Taxonomy" id="714518"/>
    <lineage>
        <taxon>Eukaryota</taxon>
        <taxon>Viridiplantae</taxon>
        <taxon>Streptophyta</taxon>
        <taxon>Embryophyta</taxon>
        <taxon>Tracheophyta</taxon>
        <taxon>Spermatophyta</taxon>
        <taxon>Magnoliopsida</taxon>
        <taxon>eudicotyledons</taxon>
        <taxon>Gunneridae</taxon>
        <taxon>Pentapetalae</taxon>
        <taxon>rosids</taxon>
        <taxon>fabids</taxon>
        <taxon>Rosales</taxon>
        <taxon>Rhamnaceae</taxon>
        <taxon>Paliureae</taxon>
        <taxon>Ziziphus</taxon>
    </lineage>
</organism>
<dbReference type="AlphaFoldDB" id="A0A978UJN3"/>
<reference evidence="1" key="1">
    <citation type="journal article" date="2021" name="Front. Plant Sci.">
        <title>Chromosome-Scale Genome Assembly for Chinese Sour Jujube and Insights Into Its Genome Evolution and Domestication Signature.</title>
        <authorList>
            <person name="Shen L.-Y."/>
            <person name="Luo H."/>
            <person name="Wang X.-L."/>
            <person name="Wang X.-M."/>
            <person name="Qiu X.-J."/>
            <person name="Liu H."/>
            <person name="Zhou S.-S."/>
            <person name="Jia K.-H."/>
            <person name="Nie S."/>
            <person name="Bao Y.-T."/>
            <person name="Zhang R.-G."/>
            <person name="Yun Q.-Z."/>
            <person name="Chai Y.-H."/>
            <person name="Lu J.-Y."/>
            <person name="Li Y."/>
            <person name="Zhao S.-W."/>
            <person name="Mao J.-F."/>
            <person name="Jia S.-G."/>
            <person name="Mao Y.-M."/>
        </authorList>
    </citation>
    <scope>NUCLEOTIDE SEQUENCE</scope>
    <source>
        <strain evidence="1">AT0</strain>
        <tissue evidence="1">Leaf</tissue>
    </source>
</reference>
<dbReference type="PANTHER" id="PTHR24299:SF55">
    <property type="entry name" value="OS07G0293000 PROTEIN"/>
    <property type="match status" value="1"/>
</dbReference>
<dbReference type="PANTHER" id="PTHR24299">
    <property type="entry name" value="CYTOCHROME P450 FAMILY 1"/>
    <property type="match status" value="1"/>
</dbReference>
<dbReference type="Gene3D" id="1.10.630.10">
    <property type="entry name" value="Cytochrome P450"/>
    <property type="match status" value="1"/>
</dbReference>
<evidence type="ECO:0000313" key="2">
    <source>
        <dbReference type="Proteomes" id="UP000813462"/>
    </source>
</evidence>
<proteinExistence type="predicted"/>